<feature type="DNA-binding region" description="H-T-H motif" evidence="4">
    <location>
        <begin position="32"/>
        <end position="51"/>
    </location>
</feature>
<dbReference type="SUPFAM" id="SSF48498">
    <property type="entry name" value="Tetracyclin repressor-like, C-terminal domain"/>
    <property type="match status" value="1"/>
</dbReference>
<evidence type="ECO:0000259" key="5">
    <source>
        <dbReference type="PROSITE" id="PS50977"/>
    </source>
</evidence>
<dbReference type="Gene3D" id="1.10.357.10">
    <property type="entry name" value="Tetracycline Repressor, domain 2"/>
    <property type="match status" value="1"/>
</dbReference>
<proteinExistence type="predicted"/>
<evidence type="ECO:0000313" key="7">
    <source>
        <dbReference type="Proteomes" id="UP001205185"/>
    </source>
</evidence>
<sequence length="199" mass="20918">MPRPRTHDEALRVRLLDRAGELIAAEGATALSLRRLAADAGTSTTAVYSLFGGKPGLVRELYVEAFHRLGTRLRAVPMTGRPAEDLVLLGVAYRESALADPHLYGVMFGGAIPGFEPDDEATSHSRAALAPLLEVIAAGVETGVFLDSGGTMAVGCWGIVHGLVSLELLGNLPPGMDVAATYERSLRANTAGWLNRASG</sequence>
<gene>
    <name evidence="6" type="ORF">LV75_004895</name>
</gene>
<comment type="caution">
    <text evidence="6">The sequence shown here is derived from an EMBL/GenBank/DDBJ whole genome shotgun (WGS) entry which is preliminary data.</text>
</comment>
<evidence type="ECO:0000256" key="4">
    <source>
        <dbReference type="PROSITE-ProRule" id="PRU00335"/>
    </source>
</evidence>
<name>A0ABT1IIB4_9PSEU</name>
<dbReference type="EMBL" id="JAMTCO010000012">
    <property type="protein sequence ID" value="MCP2272369.1"/>
    <property type="molecule type" value="Genomic_DNA"/>
</dbReference>
<dbReference type="PANTHER" id="PTHR30055">
    <property type="entry name" value="HTH-TYPE TRANSCRIPTIONAL REGULATOR RUTR"/>
    <property type="match status" value="1"/>
</dbReference>
<dbReference type="Pfam" id="PF00440">
    <property type="entry name" value="TetR_N"/>
    <property type="match status" value="1"/>
</dbReference>
<keyword evidence="3" id="KW-0804">Transcription</keyword>
<reference evidence="6 7" key="1">
    <citation type="submission" date="2022-06" db="EMBL/GenBank/DDBJ databases">
        <title>Genomic Encyclopedia of Archaeal and Bacterial Type Strains, Phase II (KMG-II): from individual species to whole genera.</title>
        <authorList>
            <person name="Goeker M."/>
        </authorList>
    </citation>
    <scope>NUCLEOTIDE SEQUENCE [LARGE SCALE GENOMIC DNA]</scope>
    <source>
        <strain evidence="6 7">DSM 44255</strain>
    </source>
</reference>
<keyword evidence="7" id="KW-1185">Reference proteome</keyword>
<dbReference type="InterPro" id="IPR009057">
    <property type="entry name" value="Homeodomain-like_sf"/>
</dbReference>
<accession>A0ABT1IIB4</accession>
<evidence type="ECO:0000256" key="1">
    <source>
        <dbReference type="ARBA" id="ARBA00023015"/>
    </source>
</evidence>
<feature type="domain" description="HTH tetR-type" evidence="5">
    <location>
        <begin position="9"/>
        <end position="69"/>
    </location>
</feature>
<dbReference type="PROSITE" id="PS50977">
    <property type="entry name" value="HTH_TETR_2"/>
    <property type="match status" value="1"/>
</dbReference>
<dbReference type="SUPFAM" id="SSF46689">
    <property type="entry name" value="Homeodomain-like"/>
    <property type="match status" value="1"/>
</dbReference>
<dbReference type="InterPro" id="IPR001647">
    <property type="entry name" value="HTH_TetR"/>
</dbReference>
<evidence type="ECO:0000313" key="6">
    <source>
        <dbReference type="EMBL" id="MCP2272369.1"/>
    </source>
</evidence>
<organism evidence="6 7">
    <name type="scientific">Actinokineospora diospyrosa</name>
    <dbReference type="NCBI Taxonomy" id="103728"/>
    <lineage>
        <taxon>Bacteria</taxon>
        <taxon>Bacillati</taxon>
        <taxon>Actinomycetota</taxon>
        <taxon>Actinomycetes</taxon>
        <taxon>Pseudonocardiales</taxon>
        <taxon>Pseudonocardiaceae</taxon>
        <taxon>Actinokineospora</taxon>
    </lineage>
</organism>
<dbReference type="InterPro" id="IPR050109">
    <property type="entry name" value="HTH-type_TetR-like_transc_reg"/>
</dbReference>
<dbReference type="InterPro" id="IPR036271">
    <property type="entry name" value="Tet_transcr_reg_TetR-rel_C_sf"/>
</dbReference>
<keyword evidence="1" id="KW-0805">Transcription regulation</keyword>
<protein>
    <submittedName>
        <fullName evidence="6">Transcriptional regulator, TetR family</fullName>
    </submittedName>
</protein>
<keyword evidence="2 4" id="KW-0238">DNA-binding</keyword>
<evidence type="ECO:0000256" key="2">
    <source>
        <dbReference type="ARBA" id="ARBA00023125"/>
    </source>
</evidence>
<evidence type="ECO:0000256" key="3">
    <source>
        <dbReference type="ARBA" id="ARBA00023163"/>
    </source>
</evidence>
<dbReference type="Proteomes" id="UP001205185">
    <property type="component" value="Unassembled WGS sequence"/>
</dbReference>
<dbReference type="RefSeq" id="WP_253889288.1">
    <property type="nucleotide sequence ID" value="NZ_BAAAVB010000001.1"/>
</dbReference>
<dbReference type="InterPro" id="IPR025996">
    <property type="entry name" value="MT1864/Rv1816-like_C"/>
</dbReference>
<dbReference type="PANTHER" id="PTHR30055:SF209">
    <property type="entry name" value="POSSIBLE TRANSCRIPTIONAL REGULATORY PROTEIN (PROBABLY TETR-FAMILY)"/>
    <property type="match status" value="1"/>
</dbReference>
<dbReference type="Pfam" id="PF13305">
    <property type="entry name" value="TetR_C_33"/>
    <property type="match status" value="1"/>
</dbReference>